<dbReference type="Gene3D" id="1.10.10.60">
    <property type="entry name" value="Homeodomain-like"/>
    <property type="match status" value="1"/>
</dbReference>
<dbReference type="PANTHER" id="PTHR43479">
    <property type="entry name" value="ACREF/ENVCD OPERON REPRESSOR-RELATED"/>
    <property type="match status" value="1"/>
</dbReference>
<dbReference type="Pfam" id="PF00440">
    <property type="entry name" value="TetR_N"/>
    <property type="match status" value="1"/>
</dbReference>
<protein>
    <submittedName>
        <fullName evidence="5">TetR/AcrR family transcriptional regulator</fullName>
    </submittedName>
</protein>
<evidence type="ECO:0000256" key="2">
    <source>
        <dbReference type="ARBA" id="ARBA00023125"/>
    </source>
</evidence>
<evidence type="ECO:0000313" key="6">
    <source>
        <dbReference type="Proteomes" id="UP000831787"/>
    </source>
</evidence>
<keyword evidence="1" id="KW-0678">Repressor</keyword>
<dbReference type="PROSITE" id="PS01081">
    <property type="entry name" value="HTH_TETR_1"/>
    <property type="match status" value="1"/>
</dbReference>
<dbReference type="PROSITE" id="PS50977">
    <property type="entry name" value="HTH_TETR_2"/>
    <property type="match status" value="1"/>
</dbReference>
<evidence type="ECO:0000256" key="3">
    <source>
        <dbReference type="PROSITE-ProRule" id="PRU00335"/>
    </source>
</evidence>
<evidence type="ECO:0000256" key="1">
    <source>
        <dbReference type="ARBA" id="ARBA00022491"/>
    </source>
</evidence>
<dbReference type="Proteomes" id="UP000831787">
    <property type="component" value="Chromosome"/>
</dbReference>
<dbReference type="SUPFAM" id="SSF46689">
    <property type="entry name" value="Homeodomain-like"/>
    <property type="match status" value="1"/>
</dbReference>
<feature type="domain" description="HTH tetR-type" evidence="4">
    <location>
        <begin position="4"/>
        <end position="64"/>
    </location>
</feature>
<evidence type="ECO:0000313" key="5">
    <source>
        <dbReference type="EMBL" id="UOQ43266.1"/>
    </source>
</evidence>
<dbReference type="InterPro" id="IPR009057">
    <property type="entry name" value="Homeodomain-like_sf"/>
</dbReference>
<evidence type="ECO:0000259" key="4">
    <source>
        <dbReference type="PROSITE" id="PS50977"/>
    </source>
</evidence>
<dbReference type="InterPro" id="IPR023772">
    <property type="entry name" value="DNA-bd_HTH_TetR-type_CS"/>
</dbReference>
<feature type="DNA-binding region" description="H-T-H motif" evidence="3">
    <location>
        <begin position="27"/>
        <end position="46"/>
    </location>
</feature>
<keyword evidence="6" id="KW-1185">Reference proteome</keyword>
<keyword evidence="2 3" id="KW-0238">DNA-binding</keyword>
<proteinExistence type="predicted"/>
<dbReference type="EMBL" id="CP095073">
    <property type="protein sequence ID" value="UOQ43266.1"/>
    <property type="molecule type" value="Genomic_DNA"/>
</dbReference>
<dbReference type="PANTHER" id="PTHR43479:SF11">
    <property type="entry name" value="ACREF_ENVCD OPERON REPRESSOR-RELATED"/>
    <property type="match status" value="1"/>
</dbReference>
<gene>
    <name evidence="5" type="ORF">MUN89_15210</name>
</gene>
<dbReference type="RefSeq" id="WP_244708625.1">
    <property type="nucleotide sequence ID" value="NZ_CP095073.1"/>
</dbReference>
<accession>A0ABY4EFL4</accession>
<dbReference type="InterPro" id="IPR050624">
    <property type="entry name" value="HTH-type_Tx_Regulator"/>
</dbReference>
<dbReference type="Gene3D" id="1.10.357.10">
    <property type="entry name" value="Tetracycline Repressor, domain 2"/>
    <property type="match status" value="1"/>
</dbReference>
<sequence>MKKLQTRHIIIRVARDLFMEYGYRAVSTRQIADTCGITQPALYHHFSGKEELYVEVIRSVANRTKAAMQKILDENLAIDDCLYKIVVYMIDNHPEDLTQMFHDIHHELPSESRDLIEQWWHEAYLHPMIEIFTSGFEKGFLRDPLQSGFSPAVSARLFMTLINDSLSTEKYKSSQDDVGNAESTAKKLVSFFLYGFASEHM</sequence>
<reference evidence="5 6" key="1">
    <citation type="submission" date="2022-04" db="EMBL/GenBank/DDBJ databases">
        <title>Halobacillus sp. isolated from saltern.</title>
        <authorList>
            <person name="Won M."/>
            <person name="Lee C.-M."/>
            <person name="Woen H.-Y."/>
            <person name="Kwon S.-W."/>
        </authorList>
    </citation>
    <scope>NUCLEOTIDE SEQUENCE [LARGE SCALE GENOMIC DNA]</scope>
    <source>
        <strain evidence="5 6">SSBR10-3</strain>
    </source>
</reference>
<name>A0ABY4EFL4_9BACI</name>
<organism evidence="5 6">
    <name type="scientific">Halobacillus salinarum</name>
    <dbReference type="NCBI Taxonomy" id="2932257"/>
    <lineage>
        <taxon>Bacteria</taxon>
        <taxon>Bacillati</taxon>
        <taxon>Bacillota</taxon>
        <taxon>Bacilli</taxon>
        <taxon>Bacillales</taxon>
        <taxon>Bacillaceae</taxon>
        <taxon>Halobacillus</taxon>
    </lineage>
</organism>
<dbReference type="InterPro" id="IPR001647">
    <property type="entry name" value="HTH_TetR"/>
</dbReference>
<dbReference type="PRINTS" id="PR00455">
    <property type="entry name" value="HTHTETR"/>
</dbReference>